<dbReference type="EMBL" id="JABEZY010000011">
    <property type="protein sequence ID" value="MBA0750131.1"/>
    <property type="molecule type" value="Genomic_DNA"/>
</dbReference>
<keyword evidence="3" id="KW-1185">Reference proteome</keyword>
<protein>
    <recommendedName>
        <fullName evidence="4">RNase H type-1 domain-containing protein</fullName>
    </recommendedName>
</protein>
<organism evidence="2 3">
    <name type="scientific">Gossypium gossypioides</name>
    <name type="common">Mexican cotton</name>
    <name type="synonym">Selera gossypioides</name>
    <dbReference type="NCBI Taxonomy" id="34282"/>
    <lineage>
        <taxon>Eukaryota</taxon>
        <taxon>Viridiplantae</taxon>
        <taxon>Streptophyta</taxon>
        <taxon>Embryophyta</taxon>
        <taxon>Tracheophyta</taxon>
        <taxon>Spermatophyta</taxon>
        <taxon>Magnoliopsida</taxon>
        <taxon>eudicotyledons</taxon>
        <taxon>Gunneridae</taxon>
        <taxon>Pentapetalae</taxon>
        <taxon>rosids</taxon>
        <taxon>malvids</taxon>
        <taxon>Malvales</taxon>
        <taxon>Malvaceae</taxon>
        <taxon>Malvoideae</taxon>
        <taxon>Gossypium</taxon>
    </lineage>
</organism>
<keyword evidence="1" id="KW-0812">Transmembrane</keyword>
<evidence type="ECO:0000313" key="3">
    <source>
        <dbReference type="Proteomes" id="UP000593579"/>
    </source>
</evidence>
<keyword evidence="1" id="KW-1133">Transmembrane helix</keyword>
<proteinExistence type="predicted"/>
<sequence>GLFVDKKENGFLVITIIWGVNVRLLRLNFGVFLKWNFTHIPRESNRLADSLTKMTSGSNSQVQLFVRILEEFLDEFGFDRVVEFS</sequence>
<feature type="non-terminal residue" evidence="2">
    <location>
        <position position="1"/>
    </location>
</feature>
<feature type="transmembrane region" description="Helical" evidence="1">
    <location>
        <begin position="12"/>
        <end position="33"/>
    </location>
</feature>
<feature type="non-terminal residue" evidence="2">
    <location>
        <position position="85"/>
    </location>
</feature>
<evidence type="ECO:0000313" key="2">
    <source>
        <dbReference type="EMBL" id="MBA0750131.1"/>
    </source>
</evidence>
<accession>A0A7J9CP02</accession>
<reference evidence="2 3" key="1">
    <citation type="journal article" date="2019" name="Genome Biol. Evol.">
        <title>Insights into the evolution of the New World diploid cottons (Gossypium, subgenus Houzingenia) based on genome sequencing.</title>
        <authorList>
            <person name="Grover C.E."/>
            <person name="Arick M.A. 2nd"/>
            <person name="Thrash A."/>
            <person name="Conover J.L."/>
            <person name="Sanders W.S."/>
            <person name="Peterson D.G."/>
            <person name="Frelichowski J.E."/>
            <person name="Scheffler J.A."/>
            <person name="Scheffler B.E."/>
            <person name="Wendel J.F."/>
        </authorList>
    </citation>
    <scope>NUCLEOTIDE SEQUENCE [LARGE SCALE GENOMIC DNA]</scope>
    <source>
        <strain evidence="2">5</strain>
        <tissue evidence="2">Leaf</tissue>
    </source>
</reference>
<dbReference type="Proteomes" id="UP000593579">
    <property type="component" value="Unassembled WGS sequence"/>
</dbReference>
<name>A0A7J9CP02_GOSGO</name>
<keyword evidence="1" id="KW-0472">Membrane</keyword>
<gene>
    <name evidence="2" type="ORF">Gogos_003988</name>
</gene>
<evidence type="ECO:0000256" key="1">
    <source>
        <dbReference type="SAM" id="Phobius"/>
    </source>
</evidence>
<evidence type="ECO:0008006" key="4">
    <source>
        <dbReference type="Google" id="ProtNLM"/>
    </source>
</evidence>
<dbReference type="AlphaFoldDB" id="A0A7J9CP02"/>
<comment type="caution">
    <text evidence="2">The sequence shown here is derived from an EMBL/GenBank/DDBJ whole genome shotgun (WGS) entry which is preliminary data.</text>
</comment>